<keyword evidence="2" id="KW-1185">Reference proteome</keyword>
<protein>
    <submittedName>
        <fullName evidence="1">Spermidine/putrescine transport system substrate-binding protein</fullName>
    </submittedName>
</protein>
<evidence type="ECO:0000313" key="1">
    <source>
        <dbReference type="EMBL" id="MBP1872531.1"/>
    </source>
</evidence>
<organism evidence="1 2">
    <name type="scientific">Ensifer adhaerens</name>
    <name type="common">Sinorhizobium morelense</name>
    <dbReference type="NCBI Taxonomy" id="106592"/>
    <lineage>
        <taxon>Bacteria</taxon>
        <taxon>Pseudomonadati</taxon>
        <taxon>Pseudomonadota</taxon>
        <taxon>Alphaproteobacteria</taxon>
        <taxon>Hyphomicrobiales</taxon>
        <taxon>Rhizobiaceae</taxon>
        <taxon>Sinorhizobium/Ensifer group</taxon>
        <taxon>Ensifer</taxon>
    </lineage>
</organism>
<proteinExistence type="predicted"/>
<dbReference type="EMBL" id="JAGGJR010000003">
    <property type="protein sequence ID" value="MBP1872531.1"/>
    <property type="molecule type" value="Genomic_DNA"/>
</dbReference>
<accession>A0ACC5SV50</accession>
<sequence length="380" mass="40571">MKRREFLASAAAAAAAIAISPRLAFSADGAVEVIVGSDQNVADFWSNVVVPALQQELPDLVVNVTVSDGNSGMMALADRALAALKTKRDPQVDVMEAFNPRNTVGAIDAGLWVDFSKASMSNYAKLNKLAIDTNFGLPYRGSQVVLAYDSNKVQTPPKTWAELTAWIKATPGQFIYNRPDKGGSGGNFVRRAIHEANGQDPSAFTAANFSKEKADAMLPPAWEILKDLAPSLYQGGSYTAGNTPSLQLLVSGVVSMVPTWSDQALSGLKSGELPSHIKLAQLQDLAFVGGFAYCTIPTNATNIEAATKLANVLISPAVQEQIVDQIAGFPSIEWSYLSDEIRTANADIIPKSIPAFPDGEWEAAVNDGWYRNVAPAIARN</sequence>
<reference evidence="1" key="1">
    <citation type="submission" date="2021-03" db="EMBL/GenBank/DDBJ databases">
        <title>Genomic Encyclopedia of Type Strains, Phase IV (KMG-IV): sequencing the most valuable type-strain genomes for metagenomic binning, comparative biology and taxonomic classification.</title>
        <authorList>
            <person name="Goeker M."/>
        </authorList>
    </citation>
    <scope>NUCLEOTIDE SEQUENCE</scope>
    <source>
        <strain evidence="1">DSM 18131</strain>
    </source>
</reference>
<gene>
    <name evidence="1" type="ORF">J2Z19_002243</name>
</gene>
<comment type="caution">
    <text evidence="1">The sequence shown here is derived from an EMBL/GenBank/DDBJ whole genome shotgun (WGS) entry which is preliminary data.</text>
</comment>
<evidence type="ECO:0000313" key="2">
    <source>
        <dbReference type="Proteomes" id="UP000823773"/>
    </source>
</evidence>
<dbReference type="Proteomes" id="UP000823773">
    <property type="component" value="Unassembled WGS sequence"/>
</dbReference>
<name>A0ACC5SV50_ENSAD</name>